<accession>A0A1X7VU69</accession>
<evidence type="ECO:0000256" key="2">
    <source>
        <dbReference type="SAM" id="Phobius"/>
    </source>
</evidence>
<protein>
    <submittedName>
        <fullName evidence="3">Uncharacterized protein</fullName>
    </submittedName>
</protein>
<proteinExistence type="predicted"/>
<feature type="transmembrane region" description="Helical" evidence="2">
    <location>
        <begin position="232"/>
        <end position="251"/>
    </location>
</feature>
<dbReference type="Gene3D" id="1.20.120.1630">
    <property type="match status" value="1"/>
</dbReference>
<dbReference type="OMA" id="VWWGIFI"/>
<feature type="transmembrane region" description="Helical" evidence="2">
    <location>
        <begin position="161"/>
        <end position="178"/>
    </location>
</feature>
<dbReference type="AlphaFoldDB" id="A0A1X7VU69"/>
<evidence type="ECO:0000256" key="1">
    <source>
        <dbReference type="SAM" id="MobiDB-lite"/>
    </source>
</evidence>
<keyword evidence="2" id="KW-0472">Membrane</keyword>
<dbReference type="InterPro" id="IPR010721">
    <property type="entry name" value="UstE-like"/>
</dbReference>
<dbReference type="PANTHER" id="PTHR32251">
    <property type="entry name" value="3-OXO-5-ALPHA-STEROID 4-DEHYDROGENASE"/>
    <property type="match status" value="1"/>
</dbReference>
<feature type="transmembrane region" description="Helical" evidence="2">
    <location>
        <begin position="80"/>
        <end position="99"/>
    </location>
</feature>
<dbReference type="PANTHER" id="PTHR32251:SF15">
    <property type="entry name" value="3-OXO-5-ALPHA-STEROID 4-DEHYDROGENASE (DUF1295)"/>
    <property type="match status" value="1"/>
</dbReference>
<feature type="transmembrane region" description="Helical" evidence="2">
    <location>
        <begin position="55"/>
        <end position="74"/>
    </location>
</feature>
<reference evidence="3" key="2">
    <citation type="submission" date="2017-05" db="UniProtKB">
        <authorList>
            <consortium name="EnsemblMetazoa"/>
        </authorList>
    </citation>
    <scope>IDENTIFICATION</scope>
</reference>
<feature type="transmembrane region" description="Helical" evidence="2">
    <location>
        <begin position="120"/>
        <end position="141"/>
    </location>
</feature>
<dbReference type="EnsemblMetazoa" id="Aqu2.1.43424_001">
    <property type="protein sequence ID" value="Aqu2.1.43424_001"/>
    <property type="gene ID" value="Aqu2.1.43424"/>
</dbReference>
<dbReference type="GO" id="GO:0016020">
    <property type="term" value="C:membrane"/>
    <property type="evidence" value="ECO:0007669"/>
    <property type="project" value="TreeGrafter"/>
</dbReference>
<feature type="region of interest" description="Disordered" evidence="1">
    <location>
        <begin position="309"/>
        <end position="328"/>
    </location>
</feature>
<dbReference type="Pfam" id="PF06966">
    <property type="entry name" value="DUF1295"/>
    <property type="match status" value="1"/>
</dbReference>
<gene>
    <name evidence="3" type="primary">100635720</name>
</gene>
<dbReference type="OrthoDB" id="67965at2759"/>
<dbReference type="KEGG" id="aqu:100635720"/>
<dbReference type="Proteomes" id="UP000007879">
    <property type="component" value="Unassembled WGS sequence"/>
</dbReference>
<name>A0A1X7VU69_AMPQE</name>
<sequence length="328" mass="37492">MGNYSSTYCPDGLEGYALIPRDCDNLALCLILTIIIQISFYLVACTCKFDKVTDFAGGSNFLVLALLTFGLSGTYNTRQIIMTVLVTLWSIRLAAYLLYRIIKTGTDKRFDDVRGNPLKFLVFWIFQIVWVYIVSFTVIFINSPTAPRPGFTDIEPQDVTVIIGALIFIFGLIFETISDQVKFNFRSNPENKGKWCNVGPWKISRHPNYFGEITVWWGAFIMSASILETWKWVAVISPLFITFILVFGTGIPPLERSSDKRYGSNPLYQEYKDSTSPLIPLPPAIYKRINKWLKIFFCCEFPFYRGKIEEDGPQKDEKSPIASQDEKN</sequence>
<dbReference type="EnsemblMetazoa" id="XM_003382735.3">
    <property type="protein sequence ID" value="XP_003382783.1"/>
    <property type="gene ID" value="LOC100635720"/>
</dbReference>
<reference evidence="4" key="1">
    <citation type="journal article" date="2010" name="Nature">
        <title>The Amphimedon queenslandica genome and the evolution of animal complexity.</title>
        <authorList>
            <person name="Srivastava M."/>
            <person name="Simakov O."/>
            <person name="Chapman J."/>
            <person name="Fahey B."/>
            <person name="Gauthier M.E."/>
            <person name="Mitros T."/>
            <person name="Richards G.S."/>
            <person name="Conaco C."/>
            <person name="Dacre M."/>
            <person name="Hellsten U."/>
            <person name="Larroux C."/>
            <person name="Putnam N.H."/>
            <person name="Stanke M."/>
            <person name="Adamska M."/>
            <person name="Darling A."/>
            <person name="Degnan S.M."/>
            <person name="Oakley T.H."/>
            <person name="Plachetzki D.C."/>
            <person name="Zhai Y."/>
            <person name="Adamski M."/>
            <person name="Calcino A."/>
            <person name="Cummins S.F."/>
            <person name="Goodstein D.M."/>
            <person name="Harris C."/>
            <person name="Jackson D.J."/>
            <person name="Leys S.P."/>
            <person name="Shu S."/>
            <person name="Woodcroft B.J."/>
            <person name="Vervoort M."/>
            <person name="Kosik K.S."/>
            <person name="Manning G."/>
            <person name="Degnan B.M."/>
            <person name="Rokhsar D.S."/>
        </authorList>
    </citation>
    <scope>NUCLEOTIDE SEQUENCE [LARGE SCALE GENOMIC DNA]</scope>
</reference>
<dbReference type="PROSITE" id="PS50244">
    <property type="entry name" value="S5A_REDUCTASE"/>
    <property type="match status" value="1"/>
</dbReference>
<dbReference type="eggNOG" id="KOG4650">
    <property type="taxonomic scope" value="Eukaryota"/>
</dbReference>
<keyword evidence="2" id="KW-1133">Transmembrane helix</keyword>
<keyword evidence="2" id="KW-0812">Transmembrane</keyword>
<organism evidence="3">
    <name type="scientific">Amphimedon queenslandica</name>
    <name type="common">Sponge</name>
    <dbReference type="NCBI Taxonomy" id="400682"/>
    <lineage>
        <taxon>Eukaryota</taxon>
        <taxon>Metazoa</taxon>
        <taxon>Porifera</taxon>
        <taxon>Demospongiae</taxon>
        <taxon>Heteroscleromorpha</taxon>
        <taxon>Haplosclerida</taxon>
        <taxon>Niphatidae</taxon>
        <taxon>Amphimedon</taxon>
    </lineage>
</organism>
<evidence type="ECO:0000313" key="4">
    <source>
        <dbReference type="Proteomes" id="UP000007879"/>
    </source>
</evidence>
<feature type="transmembrane region" description="Helical" evidence="2">
    <location>
        <begin position="25"/>
        <end position="43"/>
    </location>
</feature>
<keyword evidence="4" id="KW-1185">Reference proteome</keyword>
<dbReference type="InParanoid" id="A0A1X7VU69"/>
<evidence type="ECO:0000313" key="3">
    <source>
        <dbReference type="EnsemblMetazoa" id="Aqu2.1.43424_001"/>
    </source>
</evidence>